<dbReference type="EMBL" id="OX596097">
    <property type="protein sequence ID" value="CAI9693940.1"/>
    <property type="molecule type" value="Genomic_DNA"/>
</dbReference>
<name>A0ACB0E020_RANTA</name>
<sequence>MRMFACWISRWEEAAQEEHSLGPPAQGGGLPPRRPPQGGAKSNWIAMARDDAVLGSGVGSEIETSQGPTCLASKAGNC</sequence>
<evidence type="ECO:0000313" key="2">
    <source>
        <dbReference type="Proteomes" id="UP001162501"/>
    </source>
</evidence>
<dbReference type="Proteomes" id="UP001162501">
    <property type="component" value="Chromosome 13"/>
</dbReference>
<organism evidence="1 2">
    <name type="scientific">Rangifer tarandus platyrhynchus</name>
    <name type="common">Svalbard reindeer</name>
    <dbReference type="NCBI Taxonomy" id="3082113"/>
    <lineage>
        <taxon>Eukaryota</taxon>
        <taxon>Metazoa</taxon>
        <taxon>Chordata</taxon>
        <taxon>Craniata</taxon>
        <taxon>Vertebrata</taxon>
        <taxon>Euteleostomi</taxon>
        <taxon>Mammalia</taxon>
        <taxon>Eutheria</taxon>
        <taxon>Laurasiatheria</taxon>
        <taxon>Artiodactyla</taxon>
        <taxon>Ruminantia</taxon>
        <taxon>Pecora</taxon>
        <taxon>Cervidae</taxon>
        <taxon>Odocoileinae</taxon>
        <taxon>Rangifer</taxon>
    </lineage>
</organism>
<protein>
    <submittedName>
        <fullName evidence="1">Uncharacterized protein</fullName>
    </submittedName>
</protein>
<reference evidence="1" key="1">
    <citation type="submission" date="2023-05" db="EMBL/GenBank/DDBJ databases">
        <authorList>
            <consortium name="ELIXIR-Norway"/>
        </authorList>
    </citation>
    <scope>NUCLEOTIDE SEQUENCE</scope>
</reference>
<proteinExistence type="predicted"/>
<gene>
    <name evidence="1" type="ORF">MRATA1EN3_LOCUS5153</name>
</gene>
<evidence type="ECO:0000313" key="1">
    <source>
        <dbReference type="EMBL" id="CAI9693940.1"/>
    </source>
</evidence>
<accession>A0ACB0E020</accession>